<dbReference type="EMBL" id="SRLO01004980">
    <property type="protein sequence ID" value="TNN29977.1"/>
    <property type="molecule type" value="Genomic_DNA"/>
</dbReference>
<accession>A0A4Z2ELZ4</accession>
<reference evidence="1 2" key="1">
    <citation type="submission" date="2019-03" db="EMBL/GenBank/DDBJ databases">
        <title>First draft genome of Liparis tanakae, snailfish: a comprehensive survey of snailfish specific genes.</title>
        <authorList>
            <person name="Kim W."/>
            <person name="Song I."/>
            <person name="Jeong J.-H."/>
            <person name="Kim D."/>
            <person name="Kim S."/>
            <person name="Ryu S."/>
            <person name="Song J.Y."/>
            <person name="Lee S.K."/>
        </authorList>
    </citation>
    <scope>NUCLEOTIDE SEQUENCE [LARGE SCALE GENOMIC DNA]</scope>
    <source>
        <tissue evidence="1">Muscle</tissue>
    </source>
</reference>
<keyword evidence="1" id="KW-0804">Transcription</keyword>
<dbReference type="Proteomes" id="UP000314294">
    <property type="component" value="Unassembled WGS sequence"/>
</dbReference>
<evidence type="ECO:0000313" key="2">
    <source>
        <dbReference type="Proteomes" id="UP000314294"/>
    </source>
</evidence>
<dbReference type="AlphaFoldDB" id="A0A4Z2ELZ4"/>
<protein>
    <submittedName>
        <fullName evidence="1">DNA-directed RNA polymerase, mitochondrial</fullName>
    </submittedName>
</protein>
<sequence length="71" mass="8124">MKVSFGSPQVCREQFVALHSQPILQELSNYLLQKYCTTPPLTVEAVSDYDVMVGRRASLFQFPVHPHPFPF</sequence>
<gene>
    <name evidence="1" type="primary">POLRMT_1</name>
    <name evidence="1" type="ORF">EYF80_059873</name>
</gene>
<organism evidence="1 2">
    <name type="scientific">Liparis tanakae</name>
    <name type="common">Tanaka's snailfish</name>
    <dbReference type="NCBI Taxonomy" id="230148"/>
    <lineage>
        <taxon>Eukaryota</taxon>
        <taxon>Metazoa</taxon>
        <taxon>Chordata</taxon>
        <taxon>Craniata</taxon>
        <taxon>Vertebrata</taxon>
        <taxon>Euteleostomi</taxon>
        <taxon>Actinopterygii</taxon>
        <taxon>Neopterygii</taxon>
        <taxon>Teleostei</taxon>
        <taxon>Neoteleostei</taxon>
        <taxon>Acanthomorphata</taxon>
        <taxon>Eupercaria</taxon>
        <taxon>Perciformes</taxon>
        <taxon>Cottioidei</taxon>
        <taxon>Cottales</taxon>
        <taxon>Liparidae</taxon>
        <taxon>Liparis</taxon>
    </lineage>
</organism>
<dbReference type="OrthoDB" id="8832754at2759"/>
<comment type="caution">
    <text evidence="1">The sequence shown here is derived from an EMBL/GenBank/DDBJ whole genome shotgun (WGS) entry which is preliminary data.</text>
</comment>
<evidence type="ECO:0000313" key="1">
    <source>
        <dbReference type="EMBL" id="TNN29977.1"/>
    </source>
</evidence>
<dbReference type="GO" id="GO:0000428">
    <property type="term" value="C:DNA-directed RNA polymerase complex"/>
    <property type="evidence" value="ECO:0007669"/>
    <property type="project" value="UniProtKB-KW"/>
</dbReference>
<keyword evidence="1" id="KW-0240">DNA-directed RNA polymerase</keyword>
<proteinExistence type="predicted"/>
<keyword evidence="2" id="KW-1185">Reference proteome</keyword>
<name>A0A4Z2ELZ4_9TELE</name>